<dbReference type="EMBL" id="CAFBMK010000016">
    <property type="protein sequence ID" value="CAB4899626.1"/>
    <property type="molecule type" value="Genomic_DNA"/>
</dbReference>
<gene>
    <name evidence="1" type="ORF">UFOPK3564_00493</name>
</gene>
<dbReference type="AlphaFoldDB" id="A0A6J7FWL1"/>
<dbReference type="PROSITE" id="PS51318">
    <property type="entry name" value="TAT"/>
    <property type="match status" value="1"/>
</dbReference>
<protein>
    <submittedName>
        <fullName evidence="1">Unannotated protein</fullName>
    </submittedName>
</protein>
<dbReference type="Pfam" id="PF13668">
    <property type="entry name" value="Ferritin_2"/>
    <property type="match status" value="1"/>
</dbReference>
<reference evidence="1" key="1">
    <citation type="submission" date="2020-05" db="EMBL/GenBank/DDBJ databases">
        <authorList>
            <person name="Chiriac C."/>
            <person name="Salcher M."/>
            <person name="Ghai R."/>
            <person name="Kavagutti S V."/>
        </authorList>
    </citation>
    <scope>NUCLEOTIDE SEQUENCE</scope>
</reference>
<organism evidence="1">
    <name type="scientific">freshwater metagenome</name>
    <dbReference type="NCBI Taxonomy" id="449393"/>
    <lineage>
        <taxon>unclassified sequences</taxon>
        <taxon>metagenomes</taxon>
        <taxon>ecological metagenomes</taxon>
    </lineage>
</organism>
<name>A0A6J7FWL1_9ZZZZ</name>
<evidence type="ECO:0000313" key="1">
    <source>
        <dbReference type="EMBL" id="CAB4899626.1"/>
    </source>
</evidence>
<dbReference type="InterPro" id="IPR006311">
    <property type="entry name" value="TAT_signal"/>
</dbReference>
<proteinExistence type="predicted"/>
<accession>A0A6J7FWL1</accession>
<sequence>MAQNIDVTNHLYETIDAQHQDQSAATRRGLVKGTAVALGSLGLMGLATGQADAAVKTADANKVETIAAVAATAEILATIVNTVGAEKLKDRLDPVTLRNVQAAAQQEKNHYEVLTSAAVGGKAVTDTIYVPDEVFASPENLLKTLVVGDQVFINAYLIGVTVFARQGTLAGSRLARYASEIMGVEAVHRALALQSLGVLGNDRAYSKFAQREQTPGLPTTGAPGFYVISDAVGVLESAGFGFGKPGSKPGTAYKYAEVAARTPTLPGVNTISPS</sequence>